<organism evidence="2 3">
    <name type="scientific">Liparis tanakae</name>
    <name type="common">Tanaka's snailfish</name>
    <dbReference type="NCBI Taxonomy" id="230148"/>
    <lineage>
        <taxon>Eukaryota</taxon>
        <taxon>Metazoa</taxon>
        <taxon>Chordata</taxon>
        <taxon>Craniata</taxon>
        <taxon>Vertebrata</taxon>
        <taxon>Euteleostomi</taxon>
        <taxon>Actinopterygii</taxon>
        <taxon>Neopterygii</taxon>
        <taxon>Teleostei</taxon>
        <taxon>Neoteleostei</taxon>
        <taxon>Acanthomorphata</taxon>
        <taxon>Eupercaria</taxon>
        <taxon>Perciformes</taxon>
        <taxon>Cottioidei</taxon>
        <taxon>Cottales</taxon>
        <taxon>Liparidae</taxon>
        <taxon>Liparis</taxon>
    </lineage>
</organism>
<feature type="compositionally biased region" description="Polar residues" evidence="1">
    <location>
        <begin position="65"/>
        <end position="80"/>
    </location>
</feature>
<dbReference type="Proteomes" id="UP000314294">
    <property type="component" value="Unassembled WGS sequence"/>
</dbReference>
<dbReference type="EMBL" id="SRLO01000073">
    <property type="protein sequence ID" value="TNN78509.1"/>
    <property type="molecule type" value="Genomic_DNA"/>
</dbReference>
<keyword evidence="3" id="KW-1185">Reference proteome</keyword>
<comment type="caution">
    <text evidence="2">The sequence shown here is derived from an EMBL/GenBank/DDBJ whole genome shotgun (WGS) entry which is preliminary data.</text>
</comment>
<gene>
    <name evidence="2" type="ORF">EYF80_011292</name>
</gene>
<sequence length="91" mass="9988">MSNRLTSELQISALGGSSVDVLDMKEEDWGGHVRVKRMGQKERGNTAPRGRWLHWAGVKSKLTDPGQSQDYTTSPLNSVLPNKGLPVTTVK</sequence>
<protein>
    <submittedName>
        <fullName evidence="2">Uncharacterized protein</fullName>
    </submittedName>
</protein>
<feature type="region of interest" description="Disordered" evidence="1">
    <location>
        <begin position="61"/>
        <end position="91"/>
    </location>
</feature>
<reference evidence="2 3" key="1">
    <citation type="submission" date="2019-03" db="EMBL/GenBank/DDBJ databases">
        <title>First draft genome of Liparis tanakae, snailfish: a comprehensive survey of snailfish specific genes.</title>
        <authorList>
            <person name="Kim W."/>
            <person name="Song I."/>
            <person name="Jeong J.-H."/>
            <person name="Kim D."/>
            <person name="Kim S."/>
            <person name="Ryu S."/>
            <person name="Song J.Y."/>
            <person name="Lee S.K."/>
        </authorList>
    </citation>
    <scope>NUCLEOTIDE SEQUENCE [LARGE SCALE GENOMIC DNA]</scope>
    <source>
        <tissue evidence="2">Muscle</tissue>
    </source>
</reference>
<accession>A0A4Z2IKH9</accession>
<evidence type="ECO:0000313" key="2">
    <source>
        <dbReference type="EMBL" id="TNN78509.1"/>
    </source>
</evidence>
<evidence type="ECO:0000256" key="1">
    <source>
        <dbReference type="SAM" id="MobiDB-lite"/>
    </source>
</evidence>
<proteinExistence type="predicted"/>
<evidence type="ECO:0000313" key="3">
    <source>
        <dbReference type="Proteomes" id="UP000314294"/>
    </source>
</evidence>
<name>A0A4Z2IKH9_9TELE</name>
<dbReference type="AlphaFoldDB" id="A0A4Z2IKH9"/>